<dbReference type="InterPro" id="IPR016024">
    <property type="entry name" value="ARM-type_fold"/>
</dbReference>
<dbReference type="Gene3D" id="1.25.10.10">
    <property type="entry name" value="Leucine-rich Repeat Variant"/>
    <property type="match status" value="2"/>
</dbReference>
<dbReference type="AlphaFoldDB" id="A0A8H7DFM0"/>
<dbReference type="InterPro" id="IPR042856">
    <property type="entry name" value="RSP14"/>
</dbReference>
<organism evidence="1 2">
    <name type="scientific">Mycena sanguinolenta</name>
    <dbReference type="NCBI Taxonomy" id="230812"/>
    <lineage>
        <taxon>Eukaryota</taxon>
        <taxon>Fungi</taxon>
        <taxon>Dikarya</taxon>
        <taxon>Basidiomycota</taxon>
        <taxon>Agaricomycotina</taxon>
        <taxon>Agaricomycetes</taxon>
        <taxon>Agaricomycetidae</taxon>
        <taxon>Agaricales</taxon>
        <taxon>Marasmiineae</taxon>
        <taxon>Mycenaceae</taxon>
        <taxon>Mycena</taxon>
    </lineage>
</organism>
<dbReference type="Proteomes" id="UP000623467">
    <property type="component" value="Unassembled WGS sequence"/>
</dbReference>
<keyword evidence="2" id="KW-1185">Reference proteome</keyword>
<protein>
    <submittedName>
        <fullName evidence="1">Uncharacterized protein</fullName>
    </submittedName>
</protein>
<dbReference type="SUPFAM" id="SSF48371">
    <property type="entry name" value="ARM repeat"/>
    <property type="match status" value="1"/>
</dbReference>
<proteinExistence type="predicted"/>
<evidence type="ECO:0000313" key="1">
    <source>
        <dbReference type="EMBL" id="KAF7371307.1"/>
    </source>
</evidence>
<dbReference type="InterPro" id="IPR011989">
    <property type="entry name" value="ARM-like"/>
</dbReference>
<dbReference type="EMBL" id="JACAZH010000004">
    <property type="protein sequence ID" value="KAF7371307.1"/>
    <property type="molecule type" value="Genomic_DNA"/>
</dbReference>
<evidence type="ECO:0000313" key="2">
    <source>
        <dbReference type="Proteomes" id="UP000623467"/>
    </source>
</evidence>
<accession>A0A8H7DFM0</accession>
<comment type="caution">
    <text evidence="1">The sequence shown here is derived from an EMBL/GenBank/DDBJ whole genome shotgun (WGS) entry which is preliminary data.</text>
</comment>
<dbReference type="OrthoDB" id="3055677at2759"/>
<dbReference type="PANTHER" id="PTHR15599">
    <property type="entry name" value="RTDR1"/>
    <property type="match status" value="1"/>
</dbReference>
<name>A0A8H7DFM0_9AGAR</name>
<dbReference type="PANTHER" id="PTHR15599:SF1">
    <property type="entry name" value="RADIAL SPOKE HEAD 14 HOMOLOG"/>
    <property type="match status" value="1"/>
</dbReference>
<gene>
    <name evidence="1" type="ORF">MSAN_00766800</name>
</gene>
<sequence length="541" mass="60011">MYHRQAAGFIEKNRGPALSSDSLQVLSSYLGCKYVSYSTNLMVLRELHEKLRSSEESHRVMVDDPVGLQLVVEMLESPFPDIRRLTCTILGHLAVDKCTVLAALLNFGIKLVTLICDEDDKIVQIALRTLCVAVRSPSGAQAFIDAKLLDTLSELLKSPRPFVRMQACTLLEQLMVETSTAYTVVRNFEMKILPLIRDEDDKVAERAMQAFSAAVRFPPVSQAFIDTTLFDGILELLESSRPFVRTQAGRILGQFVVDTSTASTVVRKLGMKLPLLIRVEDDMVGANAMRVFSAAVRIPRGARAFVNAKLLDSVPELLESPRPFVRMQTCLLVAKLASHVQTRKAVLKWKPCPRLVVLLHDKGIYVIHAAVYALTQISRTPSGAKAVLNAKALEHVPRLLDPETIAQARSYTSTPNMVQARTNELLASLFRHEFAVPAILRLNICAHLVSILQAARPPPETWVYDSLEIDYTSPTVATALLARMSEWPSGVSAVADTAVLNAIEGIDWEIVLSVRTDMRTIQADVRTIQDNVTRYKNGNQK</sequence>
<reference evidence="1" key="1">
    <citation type="submission" date="2020-05" db="EMBL/GenBank/DDBJ databases">
        <title>Mycena genomes resolve the evolution of fungal bioluminescence.</title>
        <authorList>
            <person name="Tsai I.J."/>
        </authorList>
    </citation>
    <scope>NUCLEOTIDE SEQUENCE</scope>
    <source>
        <strain evidence="1">160909Yilan</strain>
    </source>
</reference>